<reference evidence="1" key="1">
    <citation type="submission" date="2016-10" db="EMBL/GenBank/DDBJ databases">
        <title>Sequence of Gallionella enrichment culture.</title>
        <authorList>
            <person name="Poehlein A."/>
            <person name="Muehling M."/>
            <person name="Daniel R."/>
        </authorList>
    </citation>
    <scope>NUCLEOTIDE SEQUENCE</scope>
</reference>
<sequence length="121" mass="13848">MPKKTAAPNYSQTYIKFINLVQAIRELPTFPSLDGIEQQLLNAFVVIWNQKESVRVVEAMQMFPDISSSTVHRRLVTLRKKGLISLESDEENQRIKYIVPTPLAYKYFAMLGECLNKAIAT</sequence>
<dbReference type="InterPro" id="IPR036390">
    <property type="entry name" value="WH_DNA-bd_sf"/>
</dbReference>
<evidence type="ECO:0000313" key="1">
    <source>
        <dbReference type="EMBL" id="OIR10805.1"/>
    </source>
</evidence>
<organism evidence="1">
    <name type="scientific">mine drainage metagenome</name>
    <dbReference type="NCBI Taxonomy" id="410659"/>
    <lineage>
        <taxon>unclassified sequences</taxon>
        <taxon>metagenomes</taxon>
        <taxon>ecological metagenomes</taxon>
    </lineage>
</organism>
<gene>
    <name evidence="1" type="ORF">GALL_75760</name>
</gene>
<comment type="caution">
    <text evidence="1">The sequence shown here is derived from an EMBL/GenBank/DDBJ whole genome shotgun (WGS) entry which is preliminary data.</text>
</comment>
<proteinExistence type="predicted"/>
<accession>A0A1J5T3H8</accession>
<dbReference type="Gene3D" id="1.10.10.10">
    <property type="entry name" value="Winged helix-like DNA-binding domain superfamily/Winged helix DNA-binding domain"/>
    <property type="match status" value="1"/>
</dbReference>
<evidence type="ECO:0008006" key="2">
    <source>
        <dbReference type="Google" id="ProtNLM"/>
    </source>
</evidence>
<name>A0A1J5T3H8_9ZZZZ</name>
<dbReference type="AlphaFoldDB" id="A0A1J5T3H8"/>
<protein>
    <recommendedName>
        <fullName evidence="2">MarR family transcriptional regulator</fullName>
    </recommendedName>
</protein>
<dbReference type="SUPFAM" id="SSF46785">
    <property type="entry name" value="Winged helix' DNA-binding domain"/>
    <property type="match status" value="1"/>
</dbReference>
<dbReference type="EMBL" id="MLJW01000022">
    <property type="protein sequence ID" value="OIR10805.1"/>
    <property type="molecule type" value="Genomic_DNA"/>
</dbReference>
<dbReference type="InterPro" id="IPR036388">
    <property type="entry name" value="WH-like_DNA-bd_sf"/>
</dbReference>